<protein>
    <submittedName>
        <fullName evidence="2">Uncharacterized protein</fullName>
    </submittedName>
</protein>
<dbReference type="AlphaFoldDB" id="A0A6A6SS38"/>
<feature type="region of interest" description="Disordered" evidence="1">
    <location>
        <begin position="589"/>
        <end position="644"/>
    </location>
</feature>
<reference evidence="2" key="1">
    <citation type="journal article" date="2020" name="Stud. Mycol.">
        <title>101 Dothideomycetes genomes: a test case for predicting lifestyles and emergence of pathogens.</title>
        <authorList>
            <person name="Haridas S."/>
            <person name="Albert R."/>
            <person name="Binder M."/>
            <person name="Bloem J."/>
            <person name="Labutti K."/>
            <person name="Salamov A."/>
            <person name="Andreopoulos B."/>
            <person name="Baker S."/>
            <person name="Barry K."/>
            <person name="Bills G."/>
            <person name="Bluhm B."/>
            <person name="Cannon C."/>
            <person name="Castanera R."/>
            <person name="Culley D."/>
            <person name="Daum C."/>
            <person name="Ezra D."/>
            <person name="Gonzalez J."/>
            <person name="Henrissat B."/>
            <person name="Kuo A."/>
            <person name="Liang C."/>
            <person name="Lipzen A."/>
            <person name="Lutzoni F."/>
            <person name="Magnuson J."/>
            <person name="Mondo S."/>
            <person name="Nolan M."/>
            <person name="Ohm R."/>
            <person name="Pangilinan J."/>
            <person name="Park H.-J."/>
            <person name="Ramirez L."/>
            <person name="Alfaro M."/>
            <person name="Sun H."/>
            <person name="Tritt A."/>
            <person name="Yoshinaga Y."/>
            <person name="Zwiers L.-H."/>
            <person name="Turgeon B."/>
            <person name="Goodwin S."/>
            <person name="Spatafora J."/>
            <person name="Crous P."/>
            <person name="Grigoriev I."/>
        </authorList>
    </citation>
    <scope>NUCLEOTIDE SEQUENCE</scope>
    <source>
        <strain evidence="2">CBS 122681</strain>
    </source>
</reference>
<dbReference type="Proteomes" id="UP000799324">
    <property type="component" value="Unassembled WGS sequence"/>
</dbReference>
<feature type="compositionally biased region" description="Acidic residues" evidence="1">
    <location>
        <begin position="515"/>
        <end position="529"/>
    </location>
</feature>
<feature type="region of interest" description="Disordered" evidence="1">
    <location>
        <begin position="452"/>
        <end position="546"/>
    </location>
</feature>
<gene>
    <name evidence="2" type="ORF">K491DRAFT_782514</name>
</gene>
<evidence type="ECO:0000313" key="3">
    <source>
        <dbReference type="Proteomes" id="UP000799324"/>
    </source>
</evidence>
<feature type="compositionally biased region" description="Polar residues" evidence="1">
    <location>
        <begin position="535"/>
        <end position="546"/>
    </location>
</feature>
<sequence>MPLTLTQRWQQPTFNFNFADDDDMEQIYQEMFERCKNGTASAADWRDLPADYKACLERLEALDSDSDGYSVTYSDEEEEDTTDDEIEFAPEDWEVRRPCTPTPDYFSSFDQSYDYHDEDEDAQTIPVFPLEDIQPITAITPTKPPLSTTTPNPNPSPLSTHNVPQLPLSATHRADPGPGCMCYCAECAVKTLVYRLHYPARGGNQWVRREFQDGKGVGGGFGWGRSALRGEVKGGLNDLSKEEDLGASEPCTPNPSFDYAHARTSSSPLLRVSKPVVFVDRDATSRMKTGRECRDIWDACPLCEMPMAYVPPAEREAHLTVCHAGVREQNVAWERRKKGEAEVAAKAKAEFEDKVEVGAEVPCIICDLDISALSPNDISLHLEDCICDDDAPITCPACGFELAECETVDEAVAHLKVCQDTISILNSEEHTSKAAEAATAPPIIDAGVSRKPHLASTVGRKAQLKNDGTDKSTLMQLLNPPAPTNKIPVKQTKRSQRPQLTRAVRQLVFTVQPEPETEAEAEAEPEPEIEERPQHPNQDQTEGCMSPVSTHTRFRAKQDIVFGFDENITCPCPSPSSSSFHDTSSTFFFSSSSSSSSSDDDLSTSDVDHPSSASSLDGSEIDQDSPKHATCPADEENTSLHFPGGFSESPIARLRSFDIPVQWPSPLSIATLSKAQAPSYTTSQGRVPAFDRGSGFGFGKPWASPMAGLTRLAWDMLPLD</sequence>
<name>A0A6A6SS38_9PLEO</name>
<keyword evidence="3" id="KW-1185">Reference proteome</keyword>
<feature type="region of interest" description="Disordered" evidence="1">
    <location>
        <begin position="140"/>
        <end position="164"/>
    </location>
</feature>
<accession>A0A6A6SS38</accession>
<organism evidence="2 3">
    <name type="scientific">Lophiostoma macrostomum CBS 122681</name>
    <dbReference type="NCBI Taxonomy" id="1314788"/>
    <lineage>
        <taxon>Eukaryota</taxon>
        <taxon>Fungi</taxon>
        <taxon>Dikarya</taxon>
        <taxon>Ascomycota</taxon>
        <taxon>Pezizomycotina</taxon>
        <taxon>Dothideomycetes</taxon>
        <taxon>Pleosporomycetidae</taxon>
        <taxon>Pleosporales</taxon>
        <taxon>Lophiostomataceae</taxon>
        <taxon>Lophiostoma</taxon>
    </lineage>
</organism>
<dbReference type="EMBL" id="MU004450">
    <property type="protein sequence ID" value="KAF2650596.1"/>
    <property type="molecule type" value="Genomic_DNA"/>
</dbReference>
<proteinExistence type="predicted"/>
<evidence type="ECO:0000313" key="2">
    <source>
        <dbReference type="EMBL" id="KAF2650596.1"/>
    </source>
</evidence>
<evidence type="ECO:0000256" key="1">
    <source>
        <dbReference type="SAM" id="MobiDB-lite"/>
    </source>
</evidence>